<feature type="compositionally biased region" description="Basic and acidic residues" evidence="17">
    <location>
        <begin position="778"/>
        <end position="792"/>
    </location>
</feature>
<keyword evidence="5" id="KW-0121">Carboxypeptidase</keyword>
<dbReference type="GO" id="GO:0005886">
    <property type="term" value="C:plasma membrane"/>
    <property type="evidence" value="ECO:0007669"/>
    <property type="project" value="UniProtKB-SubCell"/>
</dbReference>
<evidence type="ECO:0000256" key="6">
    <source>
        <dbReference type="ARBA" id="ARBA00022670"/>
    </source>
</evidence>
<feature type="region of interest" description="Disordered" evidence="17">
    <location>
        <begin position="778"/>
        <end position="801"/>
    </location>
</feature>
<name>A0A1F5ZY47_9BACT</name>
<sequence>MPKLKKKNSSNKIKNKSPSIKRSLKAASPRQSAANKIFFKKPIFGLEKYLQKSLPRRRRELPRSKRGLRLSRYNLPGRLYCFAKSHPKSLITFLAVVTTFGGFTYYYIFKDLPNPYELSSRKPPMTTIIRDRNGRVLYRVYNNANRVQLAYEDIPDIVKNTTIAIEDANFYKHFGIDFRGILRAFINNLKEEDIDLYQGGSTITQQLIKNRYFPPKKSYLRKLKEIVLSVWAETIYSKEEILTMYLNTVGYGGPAYGIEAAAQMYFGKSTPDLDLAEAAFLAGLPAAPTTFSPYGSKPQLANLRKQQVLERMFNLGMISESEYFDAINEKITLAPQKINILAPHFVMYVKNELVDKFGENVVEEGGLDVTTTLDLDIHNIVQEIVWENIDAIKTKYRINNAAALVTAPASGEILAMVGSVDYFDANNDGHYNATLAPRQPGSAFKPITYGYAFDHGFTPTSTLLDAPVVYKSPGSTEIYAPVNYDGKFHGTVTVRSALANSYNVPAVKTLEKLGVDNVKKIGIDLGLKSLINAGPIGLSLTLGGAEVTMIDMARAYGTIANLGVKKELKSVLAIRDSSNQDLTAAFYEKQDLALIPEVAAGNGENIPDDGSQVMGIAEENQQVISPLSAYWLTDILSDNIARLPAFGQNAKLTVPNHKVAVKTGTSNNFRDNWTIGYTPDYLVAAWVGNNDGSFMNKNLVSGITGAAPIWNDVMSFLLKDTEPKDFPAPEGLIAVKVCAVNGLLTCPYCPQEKTEYFTADKVPTKKCSFRSASECEEAKKQAEGKSEEERKTLLSGCPNTN</sequence>
<proteinExistence type="inferred from homology"/>
<comment type="subcellular location">
    <subcellularLocation>
        <location evidence="1">Cell membrane</location>
    </subcellularLocation>
</comment>
<dbReference type="Proteomes" id="UP000176253">
    <property type="component" value="Unassembled WGS sequence"/>
</dbReference>
<protein>
    <submittedName>
        <fullName evidence="21">Uncharacterized protein</fullName>
    </submittedName>
</protein>
<evidence type="ECO:0000256" key="9">
    <source>
        <dbReference type="ARBA" id="ARBA00022801"/>
    </source>
</evidence>
<dbReference type="GO" id="GO:0008658">
    <property type="term" value="F:penicillin binding"/>
    <property type="evidence" value="ECO:0007669"/>
    <property type="project" value="InterPro"/>
</dbReference>
<keyword evidence="8" id="KW-0808">Transferase</keyword>
<keyword evidence="14" id="KW-0961">Cell wall biogenesis/degradation</keyword>
<evidence type="ECO:0000256" key="7">
    <source>
        <dbReference type="ARBA" id="ARBA00022676"/>
    </source>
</evidence>
<evidence type="ECO:0000256" key="11">
    <source>
        <dbReference type="ARBA" id="ARBA00022984"/>
    </source>
</evidence>
<dbReference type="Pfam" id="PF00912">
    <property type="entry name" value="Transgly"/>
    <property type="match status" value="1"/>
</dbReference>
<keyword evidence="10" id="KW-0133">Cell shape</keyword>
<dbReference type="InterPro" id="IPR001264">
    <property type="entry name" value="Glyco_trans_51"/>
</dbReference>
<keyword evidence="6" id="KW-0645">Protease</keyword>
<dbReference type="SUPFAM" id="SSF53955">
    <property type="entry name" value="Lysozyme-like"/>
    <property type="match status" value="1"/>
</dbReference>
<dbReference type="STRING" id="1798383.A3D78_03200"/>
<evidence type="ECO:0000256" key="15">
    <source>
        <dbReference type="ARBA" id="ARBA00034000"/>
    </source>
</evidence>
<keyword evidence="12 18" id="KW-0472">Membrane</keyword>
<evidence type="ECO:0000256" key="4">
    <source>
        <dbReference type="ARBA" id="ARBA00022475"/>
    </source>
</evidence>
<evidence type="ECO:0000259" key="20">
    <source>
        <dbReference type="Pfam" id="PF00912"/>
    </source>
</evidence>
<feature type="domain" description="Penicillin-binding protein transpeptidase" evidence="19">
    <location>
        <begin position="402"/>
        <end position="691"/>
    </location>
</feature>
<keyword evidence="13" id="KW-0511">Multifunctional enzyme</keyword>
<dbReference type="GO" id="GO:0071555">
    <property type="term" value="P:cell wall organization"/>
    <property type="evidence" value="ECO:0007669"/>
    <property type="project" value="UniProtKB-KW"/>
</dbReference>
<keyword evidence="9" id="KW-0378">Hydrolase</keyword>
<dbReference type="GO" id="GO:0030288">
    <property type="term" value="C:outer membrane-bounded periplasmic space"/>
    <property type="evidence" value="ECO:0007669"/>
    <property type="project" value="TreeGrafter"/>
</dbReference>
<comment type="catalytic activity">
    <reaction evidence="16">
        <text>[GlcNAc-(1-&gt;4)-Mur2Ac(oyl-L-Ala-gamma-D-Glu-L-Lys-D-Ala-D-Ala)](n)-di-trans,octa-cis-undecaprenyl diphosphate + beta-D-GlcNAc-(1-&gt;4)-Mur2Ac(oyl-L-Ala-gamma-D-Glu-L-Lys-D-Ala-D-Ala)-di-trans,octa-cis-undecaprenyl diphosphate = [GlcNAc-(1-&gt;4)-Mur2Ac(oyl-L-Ala-gamma-D-Glu-L-Lys-D-Ala-D-Ala)](n+1)-di-trans,octa-cis-undecaprenyl diphosphate + di-trans,octa-cis-undecaprenyl diphosphate + H(+)</text>
        <dbReference type="Rhea" id="RHEA:23708"/>
        <dbReference type="Rhea" id="RHEA-COMP:9602"/>
        <dbReference type="Rhea" id="RHEA-COMP:9603"/>
        <dbReference type="ChEBI" id="CHEBI:15378"/>
        <dbReference type="ChEBI" id="CHEBI:58405"/>
        <dbReference type="ChEBI" id="CHEBI:60033"/>
        <dbReference type="ChEBI" id="CHEBI:78435"/>
        <dbReference type="EC" id="2.4.99.28"/>
    </reaction>
</comment>
<dbReference type="GO" id="GO:0008955">
    <property type="term" value="F:peptidoglycan glycosyltransferase activity"/>
    <property type="evidence" value="ECO:0007669"/>
    <property type="project" value="UniProtKB-EC"/>
</dbReference>
<dbReference type="FunFam" id="1.10.3810.10:FF:000001">
    <property type="entry name" value="Penicillin-binding protein 1A"/>
    <property type="match status" value="1"/>
</dbReference>
<accession>A0A1F5ZY47</accession>
<organism evidence="21 22">
    <name type="scientific">Candidatus Gottesmanbacteria bacterium RIFCSPHIGHO2_02_FULL_39_14</name>
    <dbReference type="NCBI Taxonomy" id="1798383"/>
    <lineage>
        <taxon>Bacteria</taxon>
        <taxon>Candidatus Gottesmaniibacteriota</taxon>
    </lineage>
</organism>
<dbReference type="Gene3D" id="3.40.710.10">
    <property type="entry name" value="DD-peptidase/beta-lactamase superfamily"/>
    <property type="match status" value="1"/>
</dbReference>
<dbReference type="Gene3D" id="1.10.3810.10">
    <property type="entry name" value="Biosynthetic peptidoglycan transglycosylase-like"/>
    <property type="match status" value="1"/>
</dbReference>
<evidence type="ECO:0000256" key="17">
    <source>
        <dbReference type="SAM" id="MobiDB-lite"/>
    </source>
</evidence>
<comment type="caution">
    <text evidence="21">The sequence shown here is derived from an EMBL/GenBank/DDBJ whole genome shotgun (WGS) entry which is preliminary data.</text>
</comment>
<dbReference type="InterPro" id="IPR001460">
    <property type="entry name" value="PCN-bd_Tpept"/>
</dbReference>
<keyword evidence="11" id="KW-0573">Peptidoglycan synthesis</keyword>
<evidence type="ECO:0000256" key="12">
    <source>
        <dbReference type="ARBA" id="ARBA00023136"/>
    </source>
</evidence>
<dbReference type="InterPro" id="IPR036950">
    <property type="entry name" value="PBP_transglycosylase"/>
</dbReference>
<gene>
    <name evidence="21" type="ORF">A3D78_03200</name>
</gene>
<evidence type="ECO:0000256" key="8">
    <source>
        <dbReference type="ARBA" id="ARBA00022679"/>
    </source>
</evidence>
<dbReference type="PANTHER" id="PTHR32282">
    <property type="entry name" value="BINDING PROTEIN TRANSPEPTIDASE, PUTATIVE-RELATED"/>
    <property type="match status" value="1"/>
</dbReference>
<comment type="catalytic activity">
    <reaction evidence="15">
        <text>Preferential cleavage: (Ac)2-L-Lys-D-Ala-|-D-Ala. Also transpeptidation of peptidyl-alanyl moieties that are N-acyl substituents of D-alanine.</text>
        <dbReference type="EC" id="3.4.16.4"/>
    </reaction>
</comment>
<comment type="similarity">
    <text evidence="2">In the C-terminal section; belongs to the transpeptidase family.</text>
</comment>
<dbReference type="InterPro" id="IPR050396">
    <property type="entry name" value="Glycosyltr_51/Transpeptidase"/>
</dbReference>
<keyword evidence="7" id="KW-0328">Glycosyltransferase</keyword>
<feature type="domain" description="Glycosyl transferase family 51" evidence="20">
    <location>
        <begin position="134"/>
        <end position="312"/>
    </location>
</feature>
<dbReference type="GO" id="GO:0009002">
    <property type="term" value="F:serine-type D-Ala-D-Ala carboxypeptidase activity"/>
    <property type="evidence" value="ECO:0007669"/>
    <property type="project" value="UniProtKB-EC"/>
</dbReference>
<reference evidence="21 22" key="1">
    <citation type="journal article" date="2016" name="Nat. Commun.">
        <title>Thousands of microbial genomes shed light on interconnected biogeochemical processes in an aquifer system.</title>
        <authorList>
            <person name="Anantharaman K."/>
            <person name="Brown C.T."/>
            <person name="Hug L.A."/>
            <person name="Sharon I."/>
            <person name="Castelle C.J."/>
            <person name="Probst A.J."/>
            <person name="Thomas B.C."/>
            <person name="Singh A."/>
            <person name="Wilkins M.J."/>
            <person name="Karaoz U."/>
            <person name="Brodie E.L."/>
            <person name="Williams K.H."/>
            <person name="Hubbard S.S."/>
            <person name="Banfield J.F."/>
        </authorList>
    </citation>
    <scope>NUCLEOTIDE SEQUENCE [LARGE SCALE GENOMIC DNA]</scope>
</reference>
<evidence type="ECO:0000256" key="2">
    <source>
        <dbReference type="ARBA" id="ARBA00007090"/>
    </source>
</evidence>
<evidence type="ECO:0000256" key="3">
    <source>
        <dbReference type="ARBA" id="ARBA00007739"/>
    </source>
</evidence>
<comment type="similarity">
    <text evidence="3">In the N-terminal section; belongs to the glycosyltransferase 51 family.</text>
</comment>
<dbReference type="GO" id="GO:0009252">
    <property type="term" value="P:peptidoglycan biosynthetic process"/>
    <property type="evidence" value="ECO:0007669"/>
    <property type="project" value="UniProtKB-KW"/>
</dbReference>
<dbReference type="PANTHER" id="PTHR32282:SF11">
    <property type="entry name" value="PENICILLIN-BINDING PROTEIN 1B"/>
    <property type="match status" value="1"/>
</dbReference>
<feature type="compositionally biased region" description="Basic residues" evidence="17">
    <location>
        <begin position="1"/>
        <end position="15"/>
    </location>
</feature>
<evidence type="ECO:0000259" key="19">
    <source>
        <dbReference type="Pfam" id="PF00905"/>
    </source>
</evidence>
<keyword evidence="4" id="KW-1003">Cell membrane</keyword>
<evidence type="ECO:0000256" key="10">
    <source>
        <dbReference type="ARBA" id="ARBA00022960"/>
    </source>
</evidence>
<dbReference type="InterPro" id="IPR012338">
    <property type="entry name" value="Beta-lactam/transpept-like"/>
</dbReference>
<evidence type="ECO:0000256" key="5">
    <source>
        <dbReference type="ARBA" id="ARBA00022645"/>
    </source>
</evidence>
<dbReference type="AlphaFoldDB" id="A0A1F5ZY47"/>
<feature type="region of interest" description="Disordered" evidence="17">
    <location>
        <begin position="1"/>
        <end position="31"/>
    </location>
</feature>
<keyword evidence="18" id="KW-1133">Transmembrane helix</keyword>
<feature type="transmembrane region" description="Helical" evidence="18">
    <location>
        <begin position="90"/>
        <end position="109"/>
    </location>
</feature>
<dbReference type="EMBL" id="MFJM01000043">
    <property type="protein sequence ID" value="OGG17274.1"/>
    <property type="molecule type" value="Genomic_DNA"/>
</dbReference>
<dbReference type="Pfam" id="PF00905">
    <property type="entry name" value="Transpeptidase"/>
    <property type="match status" value="1"/>
</dbReference>
<dbReference type="SUPFAM" id="SSF56601">
    <property type="entry name" value="beta-lactamase/transpeptidase-like"/>
    <property type="match status" value="1"/>
</dbReference>
<dbReference type="GO" id="GO:0006508">
    <property type="term" value="P:proteolysis"/>
    <property type="evidence" value="ECO:0007669"/>
    <property type="project" value="UniProtKB-KW"/>
</dbReference>
<evidence type="ECO:0000256" key="13">
    <source>
        <dbReference type="ARBA" id="ARBA00023268"/>
    </source>
</evidence>
<evidence type="ECO:0000256" key="16">
    <source>
        <dbReference type="ARBA" id="ARBA00049902"/>
    </source>
</evidence>
<evidence type="ECO:0000256" key="14">
    <source>
        <dbReference type="ARBA" id="ARBA00023316"/>
    </source>
</evidence>
<evidence type="ECO:0000256" key="18">
    <source>
        <dbReference type="SAM" id="Phobius"/>
    </source>
</evidence>
<evidence type="ECO:0000313" key="22">
    <source>
        <dbReference type="Proteomes" id="UP000176253"/>
    </source>
</evidence>
<dbReference type="InterPro" id="IPR023346">
    <property type="entry name" value="Lysozyme-like_dom_sf"/>
</dbReference>
<dbReference type="GO" id="GO:0008360">
    <property type="term" value="P:regulation of cell shape"/>
    <property type="evidence" value="ECO:0007669"/>
    <property type="project" value="UniProtKB-KW"/>
</dbReference>
<evidence type="ECO:0000313" key="21">
    <source>
        <dbReference type="EMBL" id="OGG17274.1"/>
    </source>
</evidence>
<keyword evidence="18" id="KW-0812">Transmembrane</keyword>
<evidence type="ECO:0000256" key="1">
    <source>
        <dbReference type="ARBA" id="ARBA00004236"/>
    </source>
</evidence>